<name>A0A540V416_9GAMM</name>
<organism evidence="2 3">
    <name type="scientific">Spiribacter salinus</name>
    <dbReference type="NCBI Taxonomy" id="1335746"/>
    <lineage>
        <taxon>Bacteria</taxon>
        <taxon>Pseudomonadati</taxon>
        <taxon>Pseudomonadota</taxon>
        <taxon>Gammaproteobacteria</taxon>
        <taxon>Chromatiales</taxon>
        <taxon>Ectothiorhodospiraceae</taxon>
        <taxon>Spiribacter</taxon>
    </lineage>
</organism>
<evidence type="ECO:0000313" key="3">
    <source>
        <dbReference type="Proteomes" id="UP000315400"/>
    </source>
</evidence>
<protein>
    <submittedName>
        <fullName evidence="2">Uncharacterized protein</fullName>
    </submittedName>
</protein>
<sequence length="92" mass="9983">MGARTEANLKAFADQTGIRPATGGKLDRLNTIQELALELIRLAELEKSGICGGDGAWYGCDPIEGVAREIHEATQRRDEPVPDTPIRPPWAS</sequence>
<feature type="compositionally biased region" description="Pro residues" evidence="1">
    <location>
        <begin position="82"/>
        <end position="92"/>
    </location>
</feature>
<dbReference type="AlphaFoldDB" id="A0A540V416"/>
<feature type="compositionally biased region" description="Basic and acidic residues" evidence="1">
    <location>
        <begin position="71"/>
        <end position="80"/>
    </location>
</feature>
<gene>
    <name evidence="2" type="ORF">FKY71_20205</name>
</gene>
<comment type="caution">
    <text evidence="2">The sequence shown here is derived from an EMBL/GenBank/DDBJ whole genome shotgun (WGS) entry which is preliminary data.</text>
</comment>
<feature type="region of interest" description="Disordered" evidence="1">
    <location>
        <begin position="71"/>
        <end position="92"/>
    </location>
</feature>
<accession>A0A540V416</accession>
<evidence type="ECO:0000313" key="2">
    <source>
        <dbReference type="EMBL" id="TQE91481.1"/>
    </source>
</evidence>
<dbReference type="EMBL" id="VIFK01000693">
    <property type="protein sequence ID" value="TQE91481.1"/>
    <property type="molecule type" value="Genomic_DNA"/>
</dbReference>
<evidence type="ECO:0000256" key="1">
    <source>
        <dbReference type="SAM" id="MobiDB-lite"/>
    </source>
</evidence>
<reference evidence="2 3" key="1">
    <citation type="submission" date="2019-06" db="EMBL/GenBank/DDBJ databases">
        <title>Metagenome assembled Genome of Spiribacter salinus SL48-SHIP from the microbial mat of Salt Lake 48 (Novosibirsk region, Russia).</title>
        <authorList>
            <person name="Shipova A."/>
            <person name="Rozanov A.S."/>
            <person name="Bryanskaya A.V."/>
            <person name="Peltek S.E."/>
        </authorList>
    </citation>
    <scope>NUCLEOTIDE SEQUENCE [LARGE SCALE GENOMIC DNA]</scope>
    <source>
        <strain evidence="2">SL48-SHIP-2</strain>
    </source>
</reference>
<proteinExistence type="predicted"/>
<dbReference type="Proteomes" id="UP000315400">
    <property type="component" value="Unassembled WGS sequence"/>
</dbReference>